<proteinExistence type="inferred from homology"/>
<dbReference type="SUPFAM" id="SSF52980">
    <property type="entry name" value="Restriction endonuclease-like"/>
    <property type="match status" value="1"/>
</dbReference>
<feature type="region of interest" description="Disordered" evidence="11">
    <location>
        <begin position="483"/>
        <end position="506"/>
    </location>
</feature>
<dbReference type="InterPro" id="IPR011335">
    <property type="entry name" value="Restrct_endonuc-II-like"/>
</dbReference>
<reference evidence="14" key="1">
    <citation type="submission" date="2015-08" db="UniProtKB">
        <authorList>
            <consortium name="WormBaseParasite"/>
        </authorList>
    </citation>
    <scope>IDENTIFICATION</scope>
</reference>
<evidence type="ECO:0000256" key="7">
    <source>
        <dbReference type="ARBA" id="ARBA00023125"/>
    </source>
</evidence>
<keyword evidence="9" id="KW-0539">Nucleus</keyword>
<comment type="subcellular location">
    <subcellularLocation>
        <location evidence="1">Nucleus</location>
    </subcellularLocation>
</comment>
<keyword evidence="6" id="KW-0378">Hydrolase</keyword>
<dbReference type="InterPro" id="IPR047520">
    <property type="entry name" value="XPF_nuclease"/>
</dbReference>
<dbReference type="Gene3D" id="3.40.50.10130">
    <property type="match status" value="1"/>
</dbReference>
<keyword evidence="5" id="KW-0227">DNA damage</keyword>
<evidence type="ECO:0000313" key="13">
    <source>
        <dbReference type="Proteomes" id="UP000035681"/>
    </source>
</evidence>
<dbReference type="GO" id="GO:0000110">
    <property type="term" value="C:nucleotide-excision repair factor 1 complex"/>
    <property type="evidence" value="ECO:0007669"/>
    <property type="project" value="TreeGrafter"/>
</dbReference>
<keyword evidence="4" id="KW-0255">Endonuclease</keyword>
<dbReference type="GO" id="GO:0000014">
    <property type="term" value="F:single-stranded DNA endodeoxyribonuclease activity"/>
    <property type="evidence" value="ECO:0007669"/>
    <property type="project" value="TreeGrafter"/>
</dbReference>
<dbReference type="FunFam" id="3.40.50.10130:FF:000002">
    <property type="entry name" value="DNA repair endonuclease XPF"/>
    <property type="match status" value="1"/>
</dbReference>
<dbReference type="WBParaSite" id="SSTP_0001146100.1">
    <property type="protein sequence ID" value="SSTP_0001146100.1"/>
    <property type="gene ID" value="SSTP_0001146100"/>
</dbReference>
<evidence type="ECO:0000256" key="11">
    <source>
        <dbReference type="SAM" id="MobiDB-lite"/>
    </source>
</evidence>
<dbReference type="GO" id="GO:0003697">
    <property type="term" value="F:single-stranded DNA binding"/>
    <property type="evidence" value="ECO:0007669"/>
    <property type="project" value="TreeGrafter"/>
</dbReference>
<evidence type="ECO:0000256" key="6">
    <source>
        <dbReference type="ARBA" id="ARBA00022801"/>
    </source>
</evidence>
<comment type="similarity">
    <text evidence="2">Belongs to the XPF family.</text>
</comment>
<dbReference type="Proteomes" id="UP000035681">
    <property type="component" value="Unplaced"/>
</dbReference>
<evidence type="ECO:0000256" key="5">
    <source>
        <dbReference type="ARBA" id="ARBA00022763"/>
    </source>
</evidence>
<protein>
    <recommendedName>
        <fullName evidence="10">DNA repair endonuclease XPF</fullName>
    </recommendedName>
</protein>
<evidence type="ECO:0000313" key="14">
    <source>
        <dbReference type="WBParaSite" id="SSTP_0001146100.1"/>
    </source>
</evidence>
<dbReference type="PANTHER" id="PTHR10150">
    <property type="entry name" value="DNA REPAIR ENDONUCLEASE XPF"/>
    <property type="match status" value="1"/>
</dbReference>
<dbReference type="GO" id="GO:0000712">
    <property type="term" value="P:resolution of meiotic recombination intermediates"/>
    <property type="evidence" value="ECO:0007669"/>
    <property type="project" value="TreeGrafter"/>
</dbReference>
<dbReference type="GO" id="GO:0003684">
    <property type="term" value="F:damaged DNA binding"/>
    <property type="evidence" value="ECO:0007669"/>
    <property type="project" value="TreeGrafter"/>
</dbReference>
<keyword evidence="8" id="KW-0234">DNA repair</keyword>
<keyword evidence="7" id="KW-0238">DNA-binding</keyword>
<dbReference type="AlphaFoldDB" id="A0A0K0EPS9"/>
<organism evidence="14">
    <name type="scientific">Strongyloides stercoralis</name>
    <name type="common">Threadworm</name>
    <dbReference type="NCBI Taxonomy" id="6248"/>
    <lineage>
        <taxon>Eukaryota</taxon>
        <taxon>Metazoa</taxon>
        <taxon>Ecdysozoa</taxon>
        <taxon>Nematoda</taxon>
        <taxon>Chromadorea</taxon>
        <taxon>Rhabditida</taxon>
        <taxon>Tylenchina</taxon>
        <taxon>Panagrolaimomorpha</taxon>
        <taxon>Strongyloidoidea</taxon>
        <taxon>Strongyloididae</taxon>
        <taxon>Strongyloides</taxon>
    </lineage>
</organism>
<dbReference type="Pfam" id="PF02732">
    <property type="entry name" value="ERCC4"/>
    <property type="match status" value="1"/>
</dbReference>
<evidence type="ECO:0000256" key="8">
    <source>
        <dbReference type="ARBA" id="ARBA00023204"/>
    </source>
</evidence>
<dbReference type="PANTHER" id="PTHR10150:SF0">
    <property type="entry name" value="DNA REPAIR ENDONUCLEASE XPF"/>
    <property type="match status" value="1"/>
</dbReference>
<evidence type="ECO:0000256" key="4">
    <source>
        <dbReference type="ARBA" id="ARBA00022759"/>
    </source>
</evidence>
<dbReference type="GO" id="GO:1901255">
    <property type="term" value="P:nucleotide-excision repair involved in interstrand cross-link repair"/>
    <property type="evidence" value="ECO:0007669"/>
    <property type="project" value="TreeGrafter"/>
</dbReference>
<dbReference type="WBParaSite" id="TCONS_00001857.p1">
    <property type="protein sequence ID" value="TCONS_00001857.p1"/>
    <property type="gene ID" value="XLOC_001756"/>
</dbReference>
<name>A0A0K0EPS9_STRER</name>
<evidence type="ECO:0000256" key="3">
    <source>
        <dbReference type="ARBA" id="ARBA00022722"/>
    </source>
</evidence>
<sequence>MEDSDDDDICIVDEVINEKKPITILNHEMKVMCDNISSDVMIIMSNGLGVERIFLNELLAHTSIDKLIFVLNTSETELHYLFTEFCEMEPDVPPKCIVGSSKREKVYNTGGVIFLTAQQLIGDILNEVVNFNKIAGIMVYDCTIVGKSDNLVHSIHRIKAKNSDVWVKAYTDNVRGINFHSSLTSLQAFYDSYRLKKVEFICRFNDEVKSSLDNPPLMITSYECSLPKEVLKIFDNLVEIIVREYNDLLSIATSSYGFEKREDDGPLFCMYKRTGVEHMLRSKSASIEDNHLALLRNLDNMRVVLRGIVNFDAITLYELIHLIEKRCETSNQARFEERLWEKRPDFRSLKDNVCKLATKLDSSLKPDCYTPVKWTIVEDILSQIKRTIKSRPGHVLLLGNSSETCILLQLLIKSGREMLLKHLLSSSRELFDKASVDEIEDIDPTPLWNMEKIKYFDTDYFYNRERNESWYIDSLKAIKRKNSTPNSKVPVKKNNAAQKNEGEEGDSQESFEPYLLIACSSDKLTVLKLLKQYQPRFIISYSPDLTITRTLEVHNALMIKENKQTEYFSIANKEYELQNYEALVHNEAMCFQRLIKQLSSIATSYDDDTFIFHEKELRIARLKLAHANIDLDEEQHTPMVIVDNREFSSELPFELSKLGMKLVPQTLEVGDYIFSPDTCLERKAIDDLTISLTEGRIFKQCEEMFRYYKNVILLIESGEKFEANRKGADPFKGNLSKFSRDVKLKLCVLLRTYPKLTILWFMSPKKSAKYLMEIKMGMLNPLVSLALSFKAGVANKHNELMANEAEGQAAYYVKPEMQRVFSKISFLSYKESNSIMNNREISDFNILANLSEESLTKSLGDDSALANKLHTLFNTDFRCIENA</sequence>
<dbReference type="InterPro" id="IPR006166">
    <property type="entry name" value="ERCC4_domain"/>
</dbReference>
<dbReference type="GO" id="GO:0000724">
    <property type="term" value="P:double-strand break repair via homologous recombination"/>
    <property type="evidence" value="ECO:0007669"/>
    <property type="project" value="TreeGrafter"/>
</dbReference>
<evidence type="ECO:0000256" key="10">
    <source>
        <dbReference type="ARBA" id="ARBA00072370"/>
    </source>
</evidence>
<dbReference type="STRING" id="6248.A0A0K0EPS9"/>
<accession>A0A0K0EPS9</accession>
<feature type="domain" description="ERCC4" evidence="12">
    <location>
        <begin position="639"/>
        <end position="719"/>
    </location>
</feature>
<evidence type="ECO:0000259" key="12">
    <source>
        <dbReference type="SMART" id="SM00891"/>
    </source>
</evidence>
<evidence type="ECO:0000256" key="9">
    <source>
        <dbReference type="ARBA" id="ARBA00023242"/>
    </source>
</evidence>
<evidence type="ECO:0000256" key="1">
    <source>
        <dbReference type="ARBA" id="ARBA00004123"/>
    </source>
</evidence>
<dbReference type="SMART" id="SM00891">
    <property type="entry name" value="ERCC4"/>
    <property type="match status" value="1"/>
</dbReference>
<keyword evidence="3" id="KW-0540">Nuclease</keyword>
<keyword evidence="13" id="KW-1185">Reference proteome</keyword>
<evidence type="ECO:0000256" key="2">
    <source>
        <dbReference type="ARBA" id="ARBA00010015"/>
    </source>
</evidence>
<dbReference type="CDD" id="cd20078">
    <property type="entry name" value="XPF_nuclease_XPF_euk"/>
    <property type="match status" value="1"/>
</dbReference>